<organism evidence="3 4">
    <name type="scientific">Sorangium cellulosum</name>
    <name type="common">Polyangium cellulosum</name>
    <dbReference type="NCBI Taxonomy" id="56"/>
    <lineage>
        <taxon>Bacteria</taxon>
        <taxon>Pseudomonadati</taxon>
        <taxon>Myxococcota</taxon>
        <taxon>Polyangia</taxon>
        <taxon>Polyangiales</taxon>
        <taxon>Polyangiaceae</taxon>
        <taxon>Sorangium</taxon>
    </lineage>
</organism>
<evidence type="ECO:0008006" key="5">
    <source>
        <dbReference type="Google" id="ProtNLM"/>
    </source>
</evidence>
<feature type="transmembrane region" description="Helical" evidence="2">
    <location>
        <begin position="40"/>
        <end position="59"/>
    </location>
</feature>
<accession>A0A2L0F8K9</accession>
<name>A0A2L0F8K9_SORCE</name>
<dbReference type="InterPro" id="IPR032820">
    <property type="entry name" value="ATPase_put"/>
</dbReference>
<sequence length="128" mass="14567">MKQEWKAVGSYGTVGLEVVLSILIGLFVGRWLDAKLGTDPYLSVLWFFFGLGAAGKAVYRSWKEMQAVAAREEREQGNPAPLYDDRRDERRPRQDDRAPEPEDHRRIDTGRGPQGGGERQPAEEHDER</sequence>
<keyword evidence="2" id="KW-1133">Transmembrane helix</keyword>
<evidence type="ECO:0000256" key="2">
    <source>
        <dbReference type="SAM" id="Phobius"/>
    </source>
</evidence>
<dbReference type="Pfam" id="PF09527">
    <property type="entry name" value="ATPase_gene1"/>
    <property type="match status" value="1"/>
</dbReference>
<feature type="region of interest" description="Disordered" evidence="1">
    <location>
        <begin position="70"/>
        <end position="128"/>
    </location>
</feature>
<reference evidence="3 4" key="1">
    <citation type="submission" date="2015-09" db="EMBL/GenBank/DDBJ databases">
        <title>Sorangium comparison.</title>
        <authorList>
            <person name="Zaburannyi N."/>
            <person name="Bunk B."/>
            <person name="Overmann J."/>
            <person name="Mueller R."/>
        </authorList>
    </citation>
    <scope>NUCLEOTIDE SEQUENCE [LARGE SCALE GENOMIC DNA]</scope>
    <source>
        <strain evidence="3 4">So ce26</strain>
    </source>
</reference>
<proteinExistence type="predicted"/>
<evidence type="ECO:0000313" key="4">
    <source>
        <dbReference type="Proteomes" id="UP000238348"/>
    </source>
</evidence>
<feature type="transmembrane region" description="Helical" evidence="2">
    <location>
        <begin position="7"/>
        <end position="28"/>
    </location>
</feature>
<keyword evidence="2" id="KW-0472">Membrane</keyword>
<dbReference type="EMBL" id="CP012673">
    <property type="protein sequence ID" value="AUX47910.1"/>
    <property type="molecule type" value="Genomic_DNA"/>
</dbReference>
<protein>
    <recommendedName>
        <fullName evidence="5">AtpZ/AtpI family protein</fullName>
    </recommendedName>
</protein>
<evidence type="ECO:0000313" key="3">
    <source>
        <dbReference type="EMBL" id="AUX47910.1"/>
    </source>
</evidence>
<feature type="compositionally biased region" description="Basic and acidic residues" evidence="1">
    <location>
        <begin position="83"/>
        <end position="109"/>
    </location>
</feature>
<dbReference type="OrthoDB" id="15401at2"/>
<keyword evidence="2" id="KW-0812">Transmembrane</keyword>
<dbReference type="RefSeq" id="WP_104985840.1">
    <property type="nucleotide sequence ID" value="NZ_CP012673.1"/>
</dbReference>
<dbReference type="AlphaFoldDB" id="A0A2L0F8K9"/>
<gene>
    <name evidence="3" type="ORF">SOCE26_094360</name>
</gene>
<dbReference type="Proteomes" id="UP000238348">
    <property type="component" value="Chromosome"/>
</dbReference>
<evidence type="ECO:0000256" key="1">
    <source>
        <dbReference type="SAM" id="MobiDB-lite"/>
    </source>
</evidence>